<organism evidence="2 5">
    <name type="scientific">Adineta steineri</name>
    <dbReference type="NCBI Taxonomy" id="433720"/>
    <lineage>
        <taxon>Eukaryota</taxon>
        <taxon>Metazoa</taxon>
        <taxon>Spiralia</taxon>
        <taxon>Gnathifera</taxon>
        <taxon>Rotifera</taxon>
        <taxon>Eurotatoria</taxon>
        <taxon>Bdelloidea</taxon>
        <taxon>Adinetida</taxon>
        <taxon>Adinetidae</taxon>
        <taxon>Adineta</taxon>
    </lineage>
</organism>
<dbReference type="Proteomes" id="UP000663832">
    <property type="component" value="Unassembled WGS sequence"/>
</dbReference>
<evidence type="ECO:0000313" key="3">
    <source>
        <dbReference type="EMBL" id="CAF1584116.1"/>
    </source>
</evidence>
<evidence type="ECO:0008006" key="6">
    <source>
        <dbReference type="Google" id="ProtNLM"/>
    </source>
</evidence>
<proteinExistence type="predicted"/>
<reference evidence="2" key="1">
    <citation type="submission" date="2021-02" db="EMBL/GenBank/DDBJ databases">
        <authorList>
            <person name="Nowell W R."/>
        </authorList>
    </citation>
    <scope>NUCLEOTIDE SEQUENCE</scope>
</reference>
<protein>
    <recommendedName>
        <fullName evidence="6">Secretory protein</fullName>
    </recommendedName>
</protein>
<sequence length="221" mass="25238">MSSIILITVIITASIGNLYADTVVYTSGNYKMTIINNDPGFNQNTRQRCIDTYFANMPQMCSRFNNNGCTRDVVFTIDPNYNGVAYASGGNIVISAAWLRNNPQDTDVVTHEAMHVVQRYPRGDPGWLIEGIADYARFKYGRNNPAANWWLPDFDRNHHYTNAYRVTARFLVWCEHRWPNIVNQLDSVMRSNTYSANSWNQFSGGKSVDQLWGDYANNPNI</sequence>
<evidence type="ECO:0000313" key="5">
    <source>
        <dbReference type="Proteomes" id="UP000663877"/>
    </source>
</evidence>
<evidence type="ECO:0000313" key="2">
    <source>
        <dbReference type="EMBL" id="CAF1319546.1"/>
    </source>
</evidence>
<feature type="chain" id="PRO_5036227460" description="Secretory protein" evidence="1">
    <location>
        <begin position="21"/>
        <end position="221"/>
    </location>
</feature>
<name>A0A815F1K6_9BILA</name>
<evidence type="ECO:0000256" key="1">
    <source>
        <dbReference type="SAM" id="SignalP"/>
    </source>
</evidence>
<dbReference type="Proteomes" id="UP000663877">
    <property type="component" value="Unassembled WGS sequence"/>
</dbReference>
<dbReference type="InterPro" id="IPR007541">
    <property type="entry name" value="Uncharacterised_BSP"/>
</dbReference>
<keyword evidence="4" id="KW-1185">Reference proteome</keyword>
<evidence type="ECO:0000313" key="4">
    <source>
        <dbReference type="Proteomes" id="UP000663832"/>
    </source>
</evidence>
<dbReference type="OrthoDB" id="9972309at2759"/>
<feature type="signal peptide" evidence="1">
    <location>
        <begin position="1"/>
        <end position="20"/>
    </location>
</feature>
<dbReference type="Pfam" id="PF04450">
    <property type="entry name" value="BSP"/>
    <property type="match status" value="1"/>
</dbReference>
<dbReference type="EMBL" id="CAJNOI010000625">
    <property type="protein sequence ID" value="CAF1319546.1"/>
    <property type="molecule type" value="Genomic_DNA"/>
</dbReference>
<dbReference type="PANTHER" id="PTHR33321">
    <property type="match status" value="1"/>
</dbReference>
<dbReference type="AlphaFoldDB" id="A0A815F1K6"/>
<comment type="caution">
    <text evidence="2">The sequence shown here is derived from an EMBL/GenBank/DDBJ whole genome shotgun (WGS) entry which is preliminary data.</text>
</comment>
<gene>
    <name evidence="2" type="ORF">BJG266_LOCUS33269</name>
    <name evidence="3" type="ORF">QVE165_LOCUS50427</name>
</gene>
<dbReference type="EMBL" id="CAJNOM010000988">
    <property type="protein sequence ID" value="CAF1584116.1"/>
    <property type="molecule type" value="Genomic_DNA"/>
</dbReference>
<accession>A0A815F1K6</accession>
<dbReference type="PANTHER" id="PTHR33321:SF12">
    <property type="entry name" value="PLANT BASIC SECRETORY PROTEIN (BSP) FAMILY PROTEIN"/>
    <property type="match status" value="1"/>
</dbReference>
<keyword evidence="1" id="KW-0732">Signal</keyword>